<keyword evidence="3" id="KW-1185">Reference proteome</keyword>
<protein>
    <submittedName>
        <fullName evidence="2">Uncharacterized protein</fullName>
    </submittedName>
</protein>
<sequence length="60" mass="6744">MNNQTEYTNTQNPGKNSSLDDRGPCGREGDTTCIGDITYVCKNGRWKSTYDYCQDDNTPT</sequence>
<gene>
    <name evidence="2" type="ORF">FSZ17_03830</name>
</gene>
<dbReference type="AlphaFoldDB" id="A0A5B8Z548"/>
<dbReference type="Proteomes" id="UP000321555">
    <property type="component" value="Chromosome"/>
</dbReference>
<feature type="compositionally biased region" description="Polar residues" evidence="1">
    <location>
        <begin position="1"/>
        <end position="17"/>
    </location>
</feature>
<evidence type="ECO:0000313" key="3">
    <source>
        <dbReference type="Proteomes" id="UP000321555"/>
    </source>
</evidence>
<evidence type="ECO:0000313" key="2">
    <source>
        <dbReference type="EMBL" id="QED46466.1"/>
    </source>
</evidence>
<feature type="region of interest" description="Disordered" evidence="1">
    <location>
        <begin position="1"/>
        <end position="31"/>
    </location>
</feature>
<organism evidence="2 3">
    <name type="scientific">Cytobacillus dafuensis</name>
    <name type="common">Bacillus dafuensis</name>
    <dbReference type="NCBI Taxonomy" id="1742359"/>
    <lineage>
        <taxon>Bacteria</taxon>
        <taxon>Bacillati</taxon>
        <taxon>Bacillota</taxon>
        <taxon>Bacilli</taxon>
        <taxon>Bacillales</taxon>
        <taxon>Bacillaceae</taxon>
        <taxon>Cytobacillus</taxon>
    </lineage>
</organism>
<dbReference type="OrthoDB" id="9904836at2"/>
<evidence type="ECO:0000256" key="1">
    <source>
        <dbReference type="SAM" id="MobiDB-lite"/>
    </source>
</evidence>
<dbReference type="RefSeq" id="WP_057775750.1">
    <property type="nucleotide sequence ID" value="NZ_CP042593.1"/>
</dbReference>
<feature type="compositionally biased region" description="Basic and acidic residues" evidence="1">
    <location>
        <begin position="18"/>
        <end position="30"/>
    </location>
</feature>
<proteinExistence type="predicted"/>
<dbReference type="KEGG" id="bda:FSZ17_03830"/>
<reference evidence="3" key="1">
    <citation type="submission" date="2019-08" db="EMBL/GenBank/DDBJ databases">
        <authorList>
            <person name="Zheng X."/>
        </authorList>
    </citation>
    <scope>NUCLEOTIDE SEQUENCE [LARGE SCALE GENOMIC DNA]</scope>
    <source>
        <strain evidence="3">FJAT-25496</strain>
    </source>
</reference>
<dbReference type="EMBL" id="CP042593">
    <property type="protein sequence ID" value="QED46466.1"/>
    <property type="molecule type" value="Genomic_DNA"/>
</dbReference>
<accession>A0A5B8Z548</accession>
<name>A0A5B8Z548_CYTDA</name>